<name>A0A7W7FIE3_9MICO</name>
<sequence length="419" mass="45183">MTENSYIYSREDMPETPGGRRVRHIVGEPIPISRRALDIEDLGEKMARAANTLQLFADGTIGQGESFEKIREQAKEVYEDLRTASERYKPSGSALAAYATALSAVQEATDGKVDGAERTWPDVRAASWALSEAEGEQRDYDRTTDEDDESATPRPTTHAEQGAFDAAVASWETYWGAYDAPVETWEGAYDRAVSSLQRTNANGVADGFWDNAMPFVEGLLTVLFYLGIALMIVAFFVTGPLALLAGVLAVIVGVLSLMGELAKMAAGRGDWTSVALAAVGVIPFGKLAKLGSLADLGGFGPRVMGALRLGGDEFLRYGDDFGAFMRTRMPTLFNRYDEAGELIFRTPHGLNSQNLFRTLLTPSYLAQGNQWVGSIRGGWQALAGNPTNVLEAFGGAADVYTDGMGLLYEANGRLQAALG</sequence>
<keyword evidence="2" id="KW-1133">Transmembrane helix</keyword>
<keyword evidence="2" id="KW-0812">Transmembrane</keyword>
<evidence type="ECO:0000313" key="4">
    <source>
        <dbReference type="Proteomes" id="UP000573729"/>
    </source>
</evidence>
<dbReference type="AlphaFoldDB" id="A0A7W7FIE3"/>
<dbReference type="Proteomes" id="UP000573729">
    <property type="component" value="Unassembled WGS sequence"/>
</dbReference>
<dbReference type="RefSeq" id="WP_184215177.1">
    <property type="nucleotide sequence ID" value="NZ_JACHMD010000001.1"/>
</dbReference>
<evidence type="ECO:0000256" key="1">
    <source>
        <dbReference type="SAM" id="MobiDB-lite"/>
    </source>
</evidence>
<accession>A0A7W7FIE3</accession>
<feature type="region of interest" description="Disordered" evidence="1">
    <location>
        <begin position="1"/>
        <end position="22"/>
    </location>
</feature>
<proteinExistence type="predicted"/>
<evidence type="ECO:0000256" key="2">
    <source>
        <dbReference type="SAM" id="Phobius"/>
    </source>
</evidence>
<gene>
    <name evidence="3" type="ORF">BKA24_000717</name>
</gene>
<dbReference type="EMBL" id="JACHMD010000001">
    <property type="protein sequence ID" value="MBB4666008.1"/>
    <property type="molecule type" value="Genomic_DNA"/>
</dbReference>
<evidence type="ECO:0000313" key="3">
    <source>
        <dbReference type="EMBL" id="MBB4666008.1"/>
    </source>
</evidence>
<feature type="transmembrane region" description="Helical" evidence="2">
    <location>
        <begin position="243"/>
        <end position="262"/>
    </location>
</feature>
<feature type="transmembrane region" description="Helical" evidence="2">
    <location>
        <begin position="218"/>
        <end position="237"/>
    </location>
</feature>
<feature type="region of interest" description="Disordered" evidence="1">
    <location>
        <begin position="128"/>
        <end position="160"/>
    </location>
</feature>
<keyword evidence="2" id="KW-0472">Membrane</keyword>
<organism evidence="3 4">
    <name type="scientific">Microbacterium marinum</name>
    <dbReference type="NCBI Taxonomy" id="421115"/>
    <lineage>
        <taxon>Bacteria</taxon>
        <taxon>Bacillati</taxon>
        <taxon>Actinomycetota</taxon>
        <taxon>Actinomycetes</taxon>
        <taxon>Micrococcales</taxon>
        <taxon>Microbacteriaceae</taxon>
        <taxon>Microbacterium</taxon>
    </lineage>
</organism>
<protein>
    <submittedName>
        <fullName evidence="3">Uncharacterized protein</fullName>
    </submittedName>
</protein>
<keyword evidence="4" id="KW-1185">Reference proteome</keyword>
<comment type="caution">
    <text evidence="3">The sequence shown here is derived from an EMBL/GenBank/DDBJ whole genome shotgun (WGS) entry which is preliminary data.</text>
</comment>
<reference evidence="3 4" key="1">
    <citation type="submission" date="2020-08" db="EMBL/GenBank/DDBJ databases">
        <title>Sequencing the genomes of 1000 actinobacteria strains.</title>
        <authorList>
            <person name="Klenk H.-P."/>
        </authorList>
    </citation>
    <scope>NUCLEOTIDE SEQUENCE [LARGE SCALE GENOMIC DNA]</scope>
    <source>
        <strain evidence="3 4">DSM 24947</strain>
    </source>
</reference>